<dbReference type="InterPro" id="IPR036457">
    <property type="entry name" value="PPM-type-like_dom_sf"/>
</dbReference>
<evidence type="ECO:0000256" key="1">
    <source>
        <dbReference type="SAM" id="MobiDB-lite"/>
    </source>
</evidence>
<sequence>MKIFKIDANTIATGTTDVGLRRSQNEDAFLINSKIGLIALADGIGGRDAGEVASFEATNALQEYLTECQDKGTIRSKDSNPTSHQPVTARSLNSTSHILDQAMAAVIYANDKIYTMNQNRGLPPD</sequence>
<dbReference type="SUPFAM" id="SSF81606">
    <property type="entry name" value="PP2C-like"/>
    <property type="match status" value="1"/>
</dbReference>
<accession>A0A382YVE5</accession>
<evidence type="ECO:0008006" key="3">
    <source>
        <dbReference type="Google" id="ProtNLM"/>
    </source>
</evidence>
<dbReference type="AlphaFoldDB" id="A0A382YVE5"/>
<dbReference type="Gene3D" id="3.60.40.10">
    <property type="entry name" value="PPM-type phosphatase domain"/>
    <property type="match status" value="1"/>
</dbReference>
<organism evidence="2">
    <name type="scientific">marine metagenome</name>
    <dbReference type="NCBI Taxonomy" id="408172"/>
    <lineage>
        <taxon>unclassified sequences</taxon>
        <taxon>metagenomes</taxon>
        <taxon>ecological metagenomes</taxon>
    </lineage>
</organism>
<feature type="region of interest" description="Disordered" evidence="1">
    <location>
        <begin position="72"/>
        <end position="93"/>
    </location>
</feature>
<gene>
    <name evidence="2" type="ORF">METZ01_LOCUS439669</name>
</gene>
<feature type="non-terminal residue" evidence="2">
    <location>
        <position position="125"/>
    </location>
</feature>
<reference evidence="2" key="1">
    <citation type="submission" date="2018-05" db="EMBL/GenBank/DDBJ databases">
        <authorList>
            <person name="Lanie J.A."/>
            <person name="Ng W.-L."/>
            <person name="Kazmierczak K.M."/>
            <person name="Andrzejewski T.M."/>
            <person name="Davidsen T.M."/>
            <person name="Wayne K.J."/>
            <person name="Tettelin H."/>
            <person name="Glass J.I."/>
            <person name="Rusch D."/>
            <person name="Podicherti R."/>
            <person name="Tsui H.-C.T."/>
            <person name="Winkler M.E."/>
        </authorList>
    </citation>
    <scope>NUCLEOTIDE SEQUENCE</scope>
</reference>
<name>A0A382YVE5_9ZZZZ</name>
<protein>
    <recommendedName>
        <fullName evidence="3">PPM-type phosphatase domain-containing protein</fullName>
    </recommendedName>
</protein>
<feature type="compositionally biased region" description="Polar residues" evidence="1">
    <location>
        <begin position="79"/>
        <end position="93"/>
    </location>
</feature>
<evidence type="ECO:0000313" key="2">
    <source>
        <dbReference type="EMBL" id="SVD86815.1"/>
    </source>
</evidence>
<proteinExistence type="predicted"/>
<dbReference type="EMBL" id="UINC01178580">
    <property type="protein sequence ID" value="SVD86815.1"/>
    <property type="molecule type" value="Genomic_DNA"/>
</dbReference>